<dbReference type="InterPro" id="IPR032675">
    <property type="entry name" value="LRR_dom_sf"/>
</dbReference>
<dbReference type="InterPro" id="IPR050905">
    <property type="entry name" value="Plant_NBS-LRR"/>
</dbReference>
<sequence>MESLCGGTIKAEKLSKVRLDFINIPLETDLNSTLMNAFLKKTSSLDIGNKPKLQEIWLGIVSIPNTYRNTYFGHLISLIVDGCQFLSNAVLPFHLLSFFPRLKTLHVQNCDHVKTLFDVKCVKQDSKIPLMNLENLVVKHCKEFMTIVAKDDAYQRETFSYVKSLTLCDLPKFKYSDTCFIHDATTSKLEHLTVDHNELKKMLHEELLKNLLLKLEVFAMLFQHKFDEFKQVSKVEKLVVSDDSFKEIFYHPELKILRWKSLRELISVGSKNSWIESFLIGNIKRFEVISCFSSASLVSCTMSFSNPTHLEVNECKELIYLLTSSTAKSLVQLETMKIIDCDSIEEIIVCNKEGDESTQEEIIFPHLNYLTLNRLPKLKNFFKGSLGFPSLNHLKVTKCRMLKYLFTSSTAKSLVQLKTMEIGWCDSIEEIIVCNKKGDEPNKNEIIFPHLNCLTLDGLPKLRSFYKGRLDFPLLDQLNVMTCNMLKYLMTFSTAKSLVQLKTMEIKWCSSIKEIIVCNKEGDESNEDEIIFRDLARLTLNRLGKLKSFYKGSLSFPSLEEHNLTVLYCDRMRTDLKSLMGKRKA</sequence>
<dbReference type="Gene3D" id="3.80.10.10">
    <property type="entry name" value="Ribonuclease Inhibitor"/>
    <property type="match status" value="2"/>
</dbReference>
<evidence type="ECO:0000259" key="2">
    <source>
        <dbReference type="Pfam" id="PF23247"/>
    </source>
</evidence>
<proteinExistence type="predicted"/>
<feature type="domain" description="Disease resistance protein At4g27190-like leucine-rich repeats" evidence="2">
    <location>
        <begin position="301"/>
        <end position="425"/>
    </location>
</feature>
<evidence type="ECO:0000313" key="3">
    <source>
        <dbReference type="EMBL" id="KAL2336075.1"/>
    </source>
</evidence>
<dbReference type="Pfam" id="PF23247">
    <property type="entry name" value="LRR_RPS2"/>
    <property type="match status" value="2"/>
</dbReference>
<organism evidence="3 4">
    <name type="scientific">Flemingia macrophylla</name>
    <dbReference type="NCBI Taxonomy" id="520843"/>
    <lineage>
        <taxon>Eukaryota</taxon>
        <taxon>Viridiplantae</taxon>
        <taxon>Streptophyta</taxon>
        <taxon>Embryophyta</taxon>
        <taxon>Tracheophyta</taxon>
        <taxon>Spermatophyta</taxon>
        <taxon>Magnoliopsida</taxon>
        <taxon>eudicotyledons</taxon>
        <taxon>Gunneridae</taxon>
        <taxon>Pentapetalae</taxon>
        <taxon>rosids</taxon>
        <taxon>fabids</taxon>
        <taxon>Fabales</taxon>
        <taxon>Fabaceae</taxon>
        <taxon>Papilionoideae</taxon>
        <taxon>50 kb inversion clade</taxon>
        <taxon>NPAAA clade</taxon>
        <taxon>indigoferoid/millettioid clade</taxon>
        <taxon>Phaseoleae</taxon>
        <taxon>Flemingia</taxon>
    </lineage>
</organism>
<comment type="caution">
    <text evidence="3">The sequence shown here is derived from an EMBL/GenBank/DDBJ whole genome shotgun (WGS) entry which is preliminary data.</text>
</comment>
<accession>A0ABD1MJT7</accession>
<dbReference type="SUPFAM" id="SSF52058">
    <property type="entry name" value="L domain-like"/>
    <property type="match status" value="1"/>
</dbReference>
<evidence type="ECO:0000313" key="4">
    <source>
        <dbReference type="Proteomes" id="UP001603857"/>
    </source>
</evidence>
<name>A0ABD1MJT7_9FABA</name>
<evidence type="ECO:0000256" key="1">
    <source>
        <dbReference type="ARBA" id="ARBA00022821"/>
    </source>
</evidence>
<protein>
    <recommendedName>
        <fullName evidence="2">Disease resistance protein At4g27190-like leucine-rich repeats domain-containing protein</fullName>
    </recommendedName>
</protein>
<reference evidence="3 4" key="1">
    <citation type="submission" date="2024-08" db="EMBL/GenBank/DDBJ databases">
        <title>Insights into the chromosomal genome structure of Flemingia macrophylla.</title>
        <authorList>
            <person name="Ding Y."/>
            <person name="Zhao Y."/>
            <person name="Bi W."/>
            <person name="Wu M."/>
            <person name="Zhao G."/>
            <person name="Gong Y."/>
            <person name="Li W."/>
            <person name="Zhang P."/>
        </authorList>
    </citation>
    <scope>NUCLEOTIDE SEQUENCE [LARGE SCALE GENOMIC DNA]</scope>
    <source>
        <strain evidence="3">DYQJB</strain>
        <tissue evidence="3">Leaf</tissue>
    </source>
</reference>
<dbReference type="AlphaFoldDB" id="A0ABD1MJT7"/>
<dbReference type="InterPro" id="IPR057135">
    <property type="entry name" value="At4g27190-like_LRR"/>
</dbReference>
<dbReference type="PANTHER" id="PTHR33463">
    <property type="entry name" value="NB-ARC DOMAIN-CONTAINING PROTEIN-RELATED"/>
    <property type="match status" value="1"/>
</dbReference>
<keyword evidence="1" id="KW-0611">Plant defense</keyword>
<feature type="domain" description="Disease resistance protein At4g27190-like leucine-rich repeats" evidence="2">
    <location>
        <begin position="44"/>
        <end position="126"/>
    </location>
</feature>
<gene>
    <name evidence="3" type="ORF">Fmac_010521</name>
</gene>
<dbReference type="PANTHER" id="PTHR33463:SF196">
    <property type="entry name" value="NB-ARC DOMAIN DISEASE RESISTANCE PROTEIN"/>
    <property type="match status" value="1"/>
</dbReference>
<keyword evidence="4" id="KW-1185">Reference proteome</keyword>
<dbReference type="Proteomes" id="UP001603857">
    <property type="component" value="Unassembled WGS sequence"/>
</dbReference>
<dbReference type="EMBL" id="JBGMDY010000004">
    <property type="protein sequence ID" value="KAL2336075.1"/>
    <property type="molecule type" value="Genomic_DNA"/>
</dbReference>